<accession>A0AB40AFT7</accession>
<organism evidence="2 3">
    <name type="scientific">Dioscorea cayennensis subsp. rotundata</name>
    <name type="common">White Guinea yam</name>
    <name type="synonym">Dioscorea rotundata</name>
    <dbReference type="NCBI Taxonomy" id="55577"/>
    <lineage>
        <taxon>Eukaryota</taxon>
        <taxon>Viridiplantae</taxon>
        <taxon>Streptophyta</taxon>
        <taxon>Embryophyta</taxon>
        <taxon>Tracheophyta</taxon>
        <taxon>Spermatophyta</taxon>
        <taxon>Magnoliopsida</taxon>
        <taxon>Liliopsida</taxon>
        <taxon>Dioscoreales</taxon>
        <taxon>Dioscoreaceae</taxon>
        <taxon>Dioscorea</taxon>
    </lineage>
</organism>
<proteinExistence type="predicted"/>
<evidence type="ECO:0000259" key="1">
    <source>
        <dbReference type="Pfam" id="PF13966"/>
    </source>
</evidence>
<reference evidence="3" key="1">
    <citation type="submission" date="2025-08" db="UniProtKB">
        <authorList>
            <consortium name="RefSeq"/>
        </authorList>
    </citation>
    <scope>IDENTIFICATION</scope>
</reference>
<dbReference type="Proteomes" id="UP001515500">
    <property type="component" value="Chromosome 19"/>
</dbReference>
<dbReference type="AlphaFoldDB" id="A0AB40AFT7"/>
<name>A0AB40AFT7_DIOCR</name>
<evidence type="ECO:0000313" key="3">
    <source>
        <dbReference type="RefSeq" id="XP_039113709.1"/>
    </source>
</evidence>
<dbReference type="GeneID" id="120249266"/>
<sequence>MSLFKLPRWVIKSIDKIMRDFLWSGPDLHHPKIRLVSWARLCRSREQGGWNILNLEVFNNALLGKWWWKIILGGRWCGGEIFRENYFGSRPTWNLYHKQYGRRSVFWNGILKVLPAFRKNISSSVKGGSSTLFWLDNWVEGRAPADIWPHLFESSRDKEGTVRDLLNMELAFPFGDFPREGSLITTFRLQNSTIKDGRHWKLSSNGMFSVKSFYQFLNDGGLHCRRTPSILKGGCTRKVNLFNWLTWDNKILTLQNLADRRCNVLHDITCVMCHAEVESADHLLTQCSMASQIWGFFCQLFGDHRRPNSLLDMWGNWRSQFNKSLISCWDLLLRAVTWNIWLERNAPIFDCACSSATSIIIKIIHLVLMWINAAPDSKKAKLEEPSGKLRRSLDFLFSHDLEQGAQSDLVPSQSEG</sequence>
<dbReference type="PANTHER" id="PTHR33116">
    <property type="entry name" value="REVERSE TRANSCRIPTASE ZINC-BINDING DOMAIN-CONTAINING PROTEIN-RELATED-RELATED"/>
    <property type="match status" value="1"/>
</dbReference>
<dbReference type="Pfam" id="PF13966">
    <property type="entry name" value="zf-RVT"/>
    <property type="match status" value="1"/>
</dbReference>
<feature type="domain" description="Reverse transcriptase zinc-binding" evidence="1">
    <location>
        <begin position="208"/>
        <end position="294"/>
    </location>
</feature>
<dbReference type="RefSeq" id="XP_039113709.1">
    <property type="nucleotide sequence ID" value="XM_039257775.1"/>
</dbReference>
<gene>
    <name evidence="3" type="primary">LOC120249266</name>
</gene>
<keyword evidence="2" id="KW-1185">Reference proteome</keyword>
<dbReference type="PANTHER" id="PTHR33116:SF78">
    <property type="entry name" value="OS12G0587133 PROTEIN"/>
    <property type="match status" value="1"/>
</dbReference>
<evidence type="ECO:0000313" key="2">
    <source>
        <dbReference type="Proteomes" id="UP001515500"/>
    </source>
</evidence>
<protein>
    <submittedName>
        <fullName evidence="3">Uncharacterized protein LOC120249266</fullName>
    </submittedName>
</protein>
<dbReference type="InterPro" id="IPR026960">
    <property type="entry name" value="RVT-Znf"/>
</dbReference>